<dbReference type="SUPFAM" id="SSF54523">
    <property type="entry name" value="Pili subunits"/>
    <property type="match status" value="1"/>
</dbReference>
<evidence type="ECO:0000256" key="3">
    <source>
        <dbReference type="RuleBase" id="RU000389"/>
    </source>
</evidence>
<sequence length="135" mass="14237">MKRQQGFTLIELMIVVAIIAILAAIALPAYQDYVARSQVTAGLSDITSGKSSFESLVITESLTTFNIQDIGLQSTTPRCTNLTMAPGLTGHIRCELAGNPKVNGELIEITRASNGSWSCITSAGIADKHKPAGCA</sequence>
<dbReference type="Proteomes" id="UP000267049">
    <property type="component" value="Unassembled WGS sequence"/>
</dbReference>
<dbReference type="PANTHER" id="PTHR30093:SF34">
    <property type="entry name" value="PREPILIN PEPTIDASE-DEPENDENT PROTEIN D"/>
    <property type="match status" value="1"/>
</dbReference>
<dbReference type="InterPro" id="IPR012902">
    <property type="entry name" value="N_methyl_site"/>
</dbReference>
<reference evidence="5 6" key="1">
    <citation type="submission" date="2018-11" db="EMBL/GenBank/DDBJ databases">
        <title>Lysobacter cryohumiis sp. nov., isolated from soil in the Tianshan Mountains, Xinjiang, China.</title>
        <authorList>
            <person name="Luo Y."/>
            <person name="Sheng H."/>
        </authorList>
    </citation>
    <scope>NUCLEOTIDE SEQUENCE [LARGE SCALE GENOMIC DNA]</scope>
    <source>
        <strain evidence="5 6">ZS60</strain>
    </source>
</reference>
<accession>A0A3M8SSF3</accession>
<dbReference type="GO" id="GO:0043107">
    <property type="term" value="P:type IV pilus-dependent motility"/>
    <property type="evidence" value="ECO:0007669"/>
    <property type="project" value="TreeGrafter"/>
</dbReference>
<keyword evidence="4" id="KW-0812">Transmembrane</keyword>
<dbReference type="Gene3D" id="3.30.700.10">
    <property type="entry name" value="Glycoprotein, Type 4 Pilin"/>
    <property type="match status" value="1"/>
</dbReference>
<dbReference type="NCBIfam" id="TIGR02532">
    <property type="entry name" value="IV_pilin_GFxxxE"/>
    <property type="match status" value="1"/>
</dbReference>
<dbReference type="GO" id="GO:0044096">
    <property type="term" value="C:type IV pilus"/>
    <property type="evidence" value="ECO:0007669"/>
    <property type="project" value="TreeGrafter"/>
</dbReference>
<dbReference type="InterPro" id="IPR045584">
    <property type="entry name" value="Pilin-like"/>
</dbReference>
<proteinExistence type="inferred from homology"/>
<keyword evidence="4" id="KW-0472">Membrane</keyword>
<evidence type="ECO:0000313" key="5">
    <source>
        <dbReference type="EMBL" id="RNF84258.1"/>
    </source>
</evidence>
<evidence type="ECO:0000256" key="4">
    <source>
        <dbReference type="SAM" id="Phobius"/>
    </source>
</evidence>
<protein>
    <submittedName>
        <fullName evidence="5">Pilin</fullName>
    </submittedName>
</protein>
<dbReference type="RefSeq" id="WP_123087444.1">
    <property type="nucleotide sequence ID" value="NZ_RIBS01000003.1"/>
</dbReference>
<dbReference type="Pfam" id="PF00114">
    <property type="entry name" value="Pilin"/>
    <property type="match status" value="1"/>
</dbReference>
<evidence type="ECO:0000256" key="2">
    <source>
        <dbReference type="ARBA" id="ARBA00022481"/>
    </source>
</evidence>
<feature type="transmembrane region" description="Helical" evidence="4">
    <location>
        <begin position="12"/>
        <end position="30"/>
    </location>
</feature>
<organism evidence="5 6">
    <name type="scientific">Montanilutibacter psychrotolerans</name>
    <dbReference type="NCBI Taxonomy" id="1327343"/>
    <lineage>
        <taxon>Bacteria</taxon>
        <taxon>Pseudomonadati</taxon>
        <taxon>Pseudomonadota</taxon>
        <taxon>Gammaproteobacteria</taxon>
        <taxon>Lysobacterales</taxon>
        <taxon>Lysobacteraceae</taxon>
        <taxon>Montanilutibacter</taxon>
    </lineage>
</organism>
<dbReference type="Pfam" id="PF07963">
    <property type="entry name" value="N_methyl"/>
    <property type="match status" value="1"/>
</dbReference>
<keyword evidence="6" id="KW-1185">Reference proteome</keyword>
<keyword evidence="2" id="KW-0488">Methylation</keyword>
<dbReference type="PROSITE" id="PS00409">
    <property type="entry name" value="PROKAR_NTER_METHYL"/>
    <property type="match status" value="1"/>
</dbReference>
<evidence type="ECO:0000256" key="1">
    <source>
        <dbReference type="ARBA" id="ARBA00005233"/>
    </source>
</evidence>
<comment type="caution">
    <text evidence="5">The sequence shown here is derived from an EMBL/GenBank/DDBJ whole genome shotgun (WGS) entry which is preliminary data.</text>
</comment>
<dbReference type="InterPro" id="IPR001082">
    <property type="entry name" value="Pilin"/>
</dbReference>
<dbReference type="EMBL" id="RIBS01000003">
    <property type="protein sequence ID" value="RNF84258.1"/>
    <property type="molecule type" value="Genomic_DNA"/>
</dbReference>
<dbReference type="AlphaFoldDB" id="A0A3M8SSF3"/>
<dbReference type="OrthoDB" id="5767514at2"/>
<keyword evidence="4" id="KW-1133">Transmembrane helix</keyword>
<comment type="similarity">
    <text evidence="1 3">Belongs to the N-Me-Phe pilin family.</text>
</comment>
<evidence type="ECO:0000313" key="6">
    <source>
        <dbReference type="Proteomes" id="UP000267049"/>
    </source>
</evidence>
<gene>
    <name evidence="5" type="ORF">EER27_07660</name>
</gene>
<dbReference type="PANTHER" id="PTHR30093">
    <property type="entry name" value="GENERAL SECRETION PATHWAY PROTEIN G"/>
    <property type="match status" value="1"/>
</dbReference>
<name>A0A3M8SSF3_9GAMM</name>
<dbReference type="GO" id="GO:0007155">
    <property type="term" value="P:cell adhesion"/>
    <property type="evidence" value="ECO:0007669"/>
    <property type="project" value="InterPro"/>
</dbReference>
<keyword evidence="3" id="KW-0281">Fimbrium</keyword>